<dbReference type="AlphaFoldDB" id="A0A5Q0CDL7"/>
<dbReference type="PANTHER" id="PTHR21015">
    <property type="entry name" value="UDP-N-ACETYLGLUCOSAMINE--N-ACETYLMURAMYL-(PENTAPEPTIDE) PYROPHOSPHORYL-UNDECAPRENOL N-ACETYLGLUCOSAMINE TRANSFERASE 1"/>
    <property type="match status" value="1"/>
</dbReference>
<dbReference type="InterPro" id="IPR007235">
    <property type="entry name" value="Glyco_trans_28_C"/>
</dbReference>
<organism evidence="4 5">
    <name type="scientific">Rhizobium grahamii</name>
    <dbReference type="NCBI Taxonomy" id="1120045"/>
    <lineage>
        <taxon>Bacteria</taxon>
        <taxon>Pseudomonadati</taxon>
        <taxon>Pseudomonadota</taxon>
        <taxon>Alphaproteobacteria</taxon>
        <taxon>Hyphomicrobiales</taxon>
        <taxon>Rhizobiaceae</taxon>
        <taxon>Rhizobium/Agrobacterium group</taxon>
        <taxon>Rhizobium</taxon>
    </lineage>
</organism>
<accession>A0A5Q0CDL7</accession>
<dbReference type="Pfam" id="PF04101">
    <property type="entry name" value="Glyco_tran_28_C"/>
    <property type="match status" value="1"/>
</dbReference>
<protein>
    <submittedName>
        <fullName evidence="4">UDP-2,4-diacetamido-2,4, 6-trideoxy-beta-L-altropyranose hydrolase</fullName>
        <ecNumber evidence="4">3.6.1.57</ecNumber>
    </submittedName>
</protein>
<keyword evidence="4" id="KW-0378">Hydrolase</keyword>
<dbReference type="InterPro" id="IPR020023">
    <property type="entry name" value="PseG"/>
</dbReference>
<dbReference type="Proteomes" id="UP000326881">
    <property type="component" value="Chromosome"/>
</dbReference>
<dbReference type="GO" id="GO:0016758">
    <property type="term" value="F:hexosyltransferase activity"/>
    <property type="evidence" value="ECO:0007669"/>
    <property type="project" value="InterPro"/>
</dbReference>
<dbReference type="OrthoDB" id="9788924at2"/>
<dbReference type="GO" id="GO:0016787">
    <property type="term" value="F:hydrolase activity"/>
    <property type="evidence" value="ECO:0007669"/>
    <property type="project" value="UniProtKB-KW"/>
</dbReference>
<feature type="domain" description="Glycosyl transferase family 28 C-terminal" evidence="3">
    <location>
        <begin position="239"/>
        <end position="327"/>
    </location>
</feature>
<dbReference type="KEGG" id="rgr:FZ934_17435"/>
<dbReference type="Gene3D" id="3.40.50.11190">
    <property type="match status" value="1"/>
</dbReference>
<sequence length="343" mass="36325">MVKAGIRIFIRADASAKIGAGHVMRCLTLADALRQEGATATFLSRDMPPALAALIREKGHWLVALSDDQACLALLAEAEPEWLIVDHYGLDVRFEQAARCAARKIMVIDDLADRVHDCDLLLDQNLGRNAEHYRGLTPGHCQLLIGPSYALLRPDFAELRNISLQRRTAGVVRHILISMGGFDGDNVTGAVLSALQSCSLPAGLRLSVVMGRDSPWIDSVGQLAATMPWPTEVLVGVRDMARLMSASDLAIGAAGGAAWERATLGLPVLLLILADNQRPGAMALAKAGAARLLPEDRPIAETLCAELVALMEPSVLVAASRASAAVTDALGAQKVAATLLEAA</sequence>
<dbReference type="EMBL" id="CP043498">
    <property type="protein sequence ID" value="QFY62021.1"/>
    <property type="molecule type" value="Genomic_DNA"/>
</dbReference>
<name>A0A5Q0CDL7_9HYPH</name>
<dbReference type="PANTHER" id="PTHR21015:SF22">
    <property type="entry name" value="GLYCOSYLTRANSFERASE"/>
    <property type="match status" value="1"/>
</dbReference>
<reference evidence="4 5" key="1">
    <citation type="submission" date="2019-08" db="EMBL/GenBank/DDBJ databases">
        <title>Prosopis cineraria nodule microbiome.</title>
        <authorList>
            <person name="Ali R."/>
            <person name="Chaluvadi S.R."/>
            <person name="Wang X."/>
        </authorList>
    </citation>
    <scope>NUCLEOTIDE SEQUENCE [LARGE SCALE GENOMIC DNA]</scope>
    <source>
        <strain evidence="4 5">BG7</strain>
    </source>
</reference>
<evidence type="ECO:0000313" key="5">
    <source>
        <dbReference type="Proteomes" id="UP000326881"/>
    </source>
</evidence>
<feature type="binding site" evidence="2">
    <location>
        <position position="260"/>
    </location>
    <ligand>
        <name>substrate</name>
    </ligand>
</feature>
<evidence type="ECO:0000259" key="3">
    <source>
        <dbReference type="Pfam" id="PF04101"/>
    </source>
</evidence>
<keyword evidence="5" id="KW-1185">Reference proteome</keyword>
<evidence type="ECO:0000256" key="1">
    <source>
        <dbReference type="PIRSR" id="PIRSR620023-1"/>
    </source>
</evidence>
<evidence type="ECO:0000256" key="2">
    <source>
        <dbReference type="PIRSR" id="PIRSR620023-2"/>
    </source>
</evidence>
<dbReference type="RefSeq" id="WP_153272076.1">
    <property type="nucleotide sequence ID" value="NZ_CP043498.1"/>
</dbReference>
<dbReference type="EC" id="3.6.1.57" evidence="4"/>
<feature type="active site" description="Proton acceptor" evidence="1">
    <location>
        <position position="22"/>
    </location>
</feature>
<gene>
    <name evidence="4" type="primary">pseG</name>
    <name evidence="4" type="ORF">FZ934_17435</name>
</gene>
<feature type="binding site" evidence="2">
    <location>
        <position position="153"/>
    </location>
    <ligand>
        <name>substrate</name>
    </ligand>
</feature>
<evidence type="ECO:0000313" key="4">
    <source>
        <dbReference type="EMBL" id="QFY62021.1"/>
    </source>
</evidence>
<dbReference type="SUPFAM" id="SSF53756">
    <property type="entry name" value="UDP-Glycosyltransferase/glycogen phosphorylase"/>
    <property type="match status" value="1"/>
</dbReference>
<dbReference type="Gene3D" id="3.40.50.2000">
    <property type="entry name" value="Glycogen Phosphorylase B"/>
    <property type="match status" value="1"/>
</dbReference>
<proteinExistence type="predicted"/>
<dbReference type="NCBIfam" id="TIGR03590">
    <property type="entry name" value="PseG"/>
    <property type="match status" value="1"/>
</dbReference>